<reference evidence="9" key="1">
    <citation type="submission" date="2020-07" db="EMBL/GenBank/DDBJ databases">
        <title>Complete genome sequencing of Coprobacter sp. strain 2CBH44.</title>
        <authorList>
            <person name="Sakamoto M."/>
            <person name="Murakami T."/>
            <person name="Mori H."/>
        </authorList>
    </citation>
    <scope>NUCLEOTIDE SEQUENCE [LARGE SCALE GENOMIC DNA]</scope>
    <source>
        <strain evidence="9">2CBH44</strain>
    </source>
</reference>
<feature type="transmembrane region" description="Helical" evidence="6">
    <location>
        <begin position="340"/>
        <end position="359"/>
    </location>
</feature>
<dbReference type="InterPro" id="IPR013525">
    <property type="entry name" value="ABC2_TM"/>
</dbReference>
<evidence type="ECO:0000256" key="1">
    <source>
        <dbReference type="ARBA" id="ARBA00004651"/>
    </source>
</evidence>
<name>A0A7G1HQY9_9BACT</name>
<evidence type="ECO:0000313" key="9">
    <source>
        <dbReference type="Proteomes" id="UP000594042"/>
    </source>
</evidence>
<evidence type="ECO:0000313" key="8">
    <source>
        <dbReference type="EMBL" id="BCI62085.1"/>
    </source>
</evidence>
<keyword evidence="3 6" id="KW-0812">Transmembrane</keyword>
<protein>
    <submittedName>
        <fullName evidence="8">ABC transporter permease</fullName>
    </submittedName>
</protein>
<feature type="domain" description="ABC-2 type transporter transmembrane" evidence="7">
    <location>
        <begin position="19"/>
        <end position="413"/>
    </location>
</feature>
<organism evidence="8 9">
    <name type="scientific">Coprobacter secundus subsp. similis</name>
    <dbReference type="NCBI Taxonomy" id="2751153"/>
    <lineage>
        <taxon>Bacteria</taxon>
        <taxon>Pseudomonadati</taxon>
        <taxon>Bacteroidota</taxon>
        <taxon>Bacteroidia</taxon>
        <taxon>Bacteroidales</taxon>
        <taxon>Barnesiellaceae</taxon>
        <taxon>Coprobacter</taxon>
    </lineage>
</organism>
<sequence length="440" mass="49046">MNKISLIIQQEYLSRVKRKSFILMTLLTPLLFIAVMLVPTWLAEAGDNEHRNIVIADQTGLYESVFTDTGNYSFHYTTRHITPRYDTDGDSEETYAYIVISDNLLNNPKGIVIYSEKQVNADFKSTVEQLINTYLTEEKIASYNIPDIKKLIADSKTNINIATIRLEEDGTEAETSTELATIIGIISTIAIYMFLLLYGVQVMQAVMQEKTSRIVEVMVSSVKPFDLMFGKITAIGLVGLTQFLIWVIFIAGIIFPMGILFGVGKVSTEAANTLSSMQGLSATTLPAGAFDNIEHLINGIHFPELFICFILFFIGGYMLYSSLFAAIGSAVDSEADTQQFMVPVTVIIIVALYLGIYSAQSPDSGIALWSSLFPFTSPIVMMVRIPFGVPAWQIVLSLVILFASFIGAIWISSRIYRVGILMYGKKIGYKEIVKWIKYKE</sequence>
<dbReference type="PANTHER" id="PTHR30294">
    <property type="entry name" value="MEMBRANE COMPONENT OF ABC TRANSPORTER YHHJ-RELATED"/>
    <property type="match status" value="1"/>
</dbReference>
<dbReference type="SUPFAM" id="SSF53850">
    <property type="entry name" value="Periplasmic binding protein-like II"/>
    <property type="match status" value="1"/>
</dbReference>
<dbReference type="AlphaFoldDB" id="A0A7G1HQY9"/>
<evidence type="ECO:0000256" key="6">
    <source>
        <dbReference type="SAM" id="Phobius"/>
    </source>
</evidence>
<dbReference type="Pfam" id="PF12698">
    <property type="entry name" value="ABC2_membrane_3"/>
    <property type="match status" value="1"/>
</dbReference>
<feature type="transmembrane region" description="Helical" evidence="6">
    <location>
        <begin position="21"/>
        <end position="42"/>
    </location>
</feature>
<keyword evidence="9" id="KW-1185">Reference proteome</keyword>
<accession>A0A7G1HQY9</accession>
<gene>
    <name evidence="8" type="primary">natB</name>
    <name evidence="8" type="ORF">Cop2CBH44_04380</name>
</gene>
<keyword evidence="5 6" id="KW-0472">Membrane</keyword>
<feature type="transmembrane region" description="Helical" evidence="6">
    <location>
        <begin position="305"/>
        <end position="328"/>
    </location>
</feature>
<evidence type="ECO:0000256" key="4">
    <source>
        <dbReference type="ARBA" id="ARBA00022989"/>
    </source>
</evidence>
<feature type="transmembrane region" description="Helical" evidence="6">
    <location>
        <begin position="179"/>
        <end position="200"/>
    </location>
</feature>
<dbReference type="GO" id="GO:0140359">
    <property type="term" value="F:ABC-type transporter activity"/>
    <property type="evidence" value="ECO:0007669"/>
    <property type="project" value="InterPro"/>
</dbReference>
<dbReference type="RefSeq" id="WP_200755475.1">
    <property type="nucleotide sequence ID" value="NZ_AP023322.1"/>
</dbReference>
<dbReference type="KEGG" id="copr:Cop2CBH44_04380"/>
<dbReference type="PANTHER" id="PTHR30294:SF29">
    <property type="entry name" value="MULTIDRUG ABC TRANSPORTER PERMEASE YBHS-RELATED"/>
    <property type="match status" value="1"/>
</dbReference>
<keyword evidence="4 6" id="KW-1133">Transmembrane helix</keyword>
<evidence type="ECO:0000259" key="7">
    <source>
        <dbReference type="Pfam" id="PF12698"/>
    </source>
</evidence>
<feature type="transmembrane region" description="Helical" evidence="6">
    <location>
        <begin position="366"/>
        <end position="385"/>
    </location>
</feature>
<feature type="transmembrane region" description="Helical" evidence="6">
    <location>
        <begin position="232"/>
        <end position="255"/>
    </location>
</feature>
<comment type="subcellular location">
    <subcellularLocation>
        <location evidence="1">Cell membrane</location>
        <topology evidence="1">Multi-pass membrane protein</topology>
    </subcellularLocation>
</comment>
<evidence type="ECO:0000256" key="5">
    <source>
        <dbReference type="ARBA" id="ARBA00023136"/>
    </source>
</evidence>
<feature type="transmembrane region" description="Helical" evidence="6">
    <location>
        <begin position="391"/>
        <end position="412"/>
    </location>
</feature>
<dbReference type="GO" id="GO:0005886">
    <property type="term" value="C:plasma membrane"/>
    <property type="evidence" value="ECO:0007669"/>
    <property type="project" value="UniProtKB-SubCell"/>
</dbReference>
<dbReference type="Gene3D" id="3.40.190.10">
    <property type="entry name" value="Periplasmic binding protein-like II"/>
    <property type="match status" value="1"/>
</dbReference>
<dbReference type="EMBL" id="AP023322">
    <property type="protein sequence ID" value="BCI62085.1"/>
    <property type="molecule type" value="Genomic_DNA"/>
</dbReference>
<dbReference type="InterPro" id="IPR051449">
    <property type="entry name" value="ABC-2_transporter_component"/>
</dbReference>
<evidence type="ECO:0000256" key="2">
    <source>
        <dbReference type="ARBA" id="ARBA00022475"/>
    </source>
</evidence>
<evidence type="ECO:0000256" key="3">
    <source>
        <dbReference type="ARBA" id="ARBA00022692"/>
    </source>
</evidence>
<dbReference type="Proteomes" id="UP000594042">
    <property type="component" value="Chromosome"/>
</dbReference>
<proteinExistence type="predicted"/>
<keyword evidence="2" id="KW-1003">Cell membrane</keyword>